<feature type="compositionally biased region" description="Basic and acidic residues" evidence="1">
    <location>
        <begin position="42"/>
        <end position="57"/>
    </location>
</feature>
<dbReference type="eggNOG" id="COG2110">
    <property type="taxonomic scope" value="Bacteria"/>
</dbReference>
<dbReference type="PANTHER" id="PTHR34413">
    <property type="entry name" value="PROPHAGE TAIL FIBER ASSEMBLY PROTEIN HOMOLOG TFAE-RELATED-RELATED"/>
    <property type="match status" value="1"/>
</dbReference>
<reference evidence="2 3" key="1">
    <citation type="submission" date="2011-06" db="EMBL/GenBank/DDBJ databases">
        <authorList>
            <person name="Bador J."/>
            <person name="Amoureux L."/>
            <person name="Neuwirth C."/>
        </authorList>
    </citation>
    <scope>NUCLEOTIDE SEQUENCE [LARGE SCALE GENOMIC DNA]</scope>
    <source>
        <strain evidence="2 3">AXX-A</strain>
    </source>
</reference>
<evidence type="ECO:0000313" key="2">
    <source>
        <dbReference type="EMBL" id="EGP42693.1"/>
    </source>
</evidence>
<dbReference type="Proteomes" id="UP000004853">
    <property type="component" value="Unassembled WGS sequence"/>
</dbReference>
<dbReference type="InterPro" id="IPR051220">
    <property type="entry name" value="TFA_Chaperone"/>
</dbReference>
<organism evidence="2 3">
    <name type="scientific">Achromobacter insuavis AXX-A</name>
    <dbReference type="NCBI Taxonomy" id="1003200"/>
    <lineage>
        <taxon>Bacteria</taxon>
        <taxon>Pseudomonadati</taxon>
        <taxon>Pseudomonadota</taxon>
        <taxon>Betaproteobacteria</taxon>
        <taxon>Burkholderiales</taxon>
        <taxon>Alcaligenaceae</taxon>
        <taxon>Achromobacter</taxon>
    </lineage>
</organism>
<evidence type="ECO:0000256" key="1">
    <source>
        <dbReference type="SAM" id="MobiDB-lite"/>
    </source>
</evidence>
<dbReference type="Pfam" id="PF02413">
    <property type="entry name" value="Caudo_TAP"/>
    <property type="match status" value="1"/>
</dbReference>
<dbReference type="InterPro" id="IPR003458">
    <property type="entry name" value="Phage_T4_Gp38_tail_assem"/>
</dbReference>
<dbReference type="EMBL" id="AFRQ01000139">
    <property type="protein sequence ID" value="EGP42693.1"/>
    <property type="molecule type" value="Genomic_DNA"/>
</dbReference>
<accession>F7TAA8</accession>
<comment type="caution">
    <text evidence="2">The sequence shown here is derived from an EMBL/GenBank/DDBJ whole genome shotgun (WGS) entry which is preliminary data.</text>
</comment>
<gene>
    <name evidence="2" type="ORF">AXXA_29540</name>
</gene>
<dbReference type="PANTHER" id="PTHR34413:SF2">
    <property type="entry name" value="PROPHAGE TAIL FIBER ASSEMBLY PROTEIN HOMOLOG TFAE-RELATED"/>
    <property type="match status" value="1"/>
</dbReference>
<name>F7TAA8_9BURK</name>
<feature type="region of interest" description="Disordered" evidence="1">
    <location>
        <begin position="37"/>
        <end position="59"/>
    </location>
</feature>
<sequence length="196" mass="21903">MYGQKIVSQLGLGGYLIGPTIADESPLEPGVFLIPGGAIDRPPPDRMEQGKAYRPAEDGDGWIEEEDHRQETLYRISDGAVYRFGAQQGDEAYNGVGLIPAWLTASPRPDAWSVWKDGVWERDETAWQAQVQARGRAEQERRLAQAGQRISLLQDAVDLDMATEADKAALLAWRRYRVEVSRVDLNQEAPSWPDEP</sequence>
<protein>
    <submittedName>
        <fullName evidence="2">Tail fiber assembly protein</fullName>
    </submittedName>
</protein>
<proteinExistence type="predicted"/>
<dbReference type="PATRIC" id="fig|1003200.3.peg.5824"/>
<evidence type="ECO:0000313" key="3">
    <source>
        <dbReference type="Proteomes" id="UP000004853"/>
    </source>
</evidence>
<dbReference type="RefSeq" id="WP_006395915.1">
    <property type="nucleotide sequence ID" value="NZ_GL982453.1"/>
</dbReference>
<dbReference type="AlphaFoldDB" id="F7TAA8"/>
<dbReference type="HOGENOM" id="CLU_094206_3_1_4"/>